<sequence>MEAASRDDKPFLQFEGEWGSLKQHRPDVELRLIPESLIKRNGGPFIRKGDIALLLPEGASSWKQSLPVELRNEFDGSLKDPHVLEEKQRVIKLKHWSVTLPAGEMCELFRATTFNLVPLRSSCVTHDRQAEAVRNMAKRAGGCIHPAVRAMVLESWVAAHG</sequence>
<accession>A0ABN9QIG5</accession>
<feature type="non-terminal residue" evidence="1">
    <location>
        <position position="161"/>
    </location>
</feature>
<dbReference type="Proteomes" id="UP001189429">
    <property type="component" value="Unassembled WGS sequence"/>
</dbReference>
<evidence type="ECO:0000313" key="1">
    <source>
        <dbReference type="EMBL" id="CAK0804837.1"/>
    </source>
</evidence>
<gene>
    <name evidence="1" type="ORF">PCOR1329_LOCUS11518</name>
</gene>
<keyword evidence="2" id="KW-1185">Reference proteome</keyword>
<proteinExistence type="predicted"/>
<protein>
    <submittedName>
        <fullName evidence="1">Uncharacterized protein</fullName>
    </submittedName>
</protein>
<dbReference type="EMBL" id="CAUYUJ010003331">
    <property type="protein sequence ID" value="CAK0804837.1"/>
    <property type="molecule type" value="Genomic_DNA"/>
</dbReference>
<comment type="caution">
    <text evidence="1">The sequence shown here is derived from an EMBL/GenBank/DDBJ whole genome shotgun (WGS) entry which is preliminary data.</text>
</comment>
<name>A0ABN9QIG5_9DINO</name>
<organism evidence="1 2">
    <name type="scientific">Prorocentrum cordatum</name>
    <dbReference type="NCBI Taxonomy" id="2364126"/>
    <lineage>
        <taxon>Eukaryota</taxon>
        <taxon>Sar</taxon>
        <taxon>Alveolata</taxon>
        <taxon>Dinophyceae</taxon>
        <taxon>Prorocentrales</taxon>
        <taxon>Prorocentraceae</taxon>
        <taxon>Prorocentrum</taxon>
    </lineage>
</organism>
<reference evidence="1" key="1">
    <citation type="submission" date="2023-10" db="EMBL/GenBank/DDBJ databases">
        <authorList>
            <person name="Chen Y."/>
            <person name="Shah S."/>
            <person name="Dougan E. K."/>
            <person name="Thang M."/>
            <person name="Chan C."/>
        </authorList>
    </citation>
    <scope>NUCLEOTIDE SEQUENCE [LARGE SCALE GENOMIC DNA]</scope>
</reference>
<evidence type="ECO:0000313" key="2">
    <source>
        <dbReference type="Proteomes" id="UP001189429"/>
    </source>
</evidence>